<accession>A0A7C8MPD6</accession>
<dbReference type="Proteomes" id="UP000481858">
    <property type="component" value="Unassembled WGS sequence"/>
</dbReference>
<evidence type="ECO:0000313" key="2">
    <source>
        <dbReference type="EMBL" id="KAF2965433.1"/>
    </source>
</evidence>
<sequence length="112" mass="13573">MAVGQVSFKDPRKVKRVLITQRENAIVNRLNKTRIEKTQPDLFQEKEDHLRQLRKKEQAARQERKKEEARVSKERSEKKWQKDHAYDDLFSEENMEASSNQNRPENWEDDFM</sequence>
<evidence type="ECO:0000313" key="3">
    <source>
        <dbReference type="Proteomes" id="UP000481858"/>
    </source>
</evidence>
<feature type="region of interest" description="Disordered" evidence="1">
    <location>
        <begin position="38"/>
        <end position="112"/>
    </location>
</feature>
<dbReference type="AlphaFoldDB" id="A0A7C8MPD6"/>
<comment type="caution">
    <text evidence="2">The sequence shown here is derived from an EMBL/GenBank/DDBJ whole genome shotgun (WGS) entry which is preliminary data.</text>
</comment>
<gene>
    <name evidence="2" type="ORF">GQX73_g8128</name>
</gene>
<protein>
    <recommendedName>
        <fullName evidence="4">Coiled-coil domain-containing protein 25</fullName>
    </recommendedName>
</protein>
<dbReference type="InterPro" id="IPR039730">
    <property type="entry name" value="Jlp2/Ccd25"/>
</dbReference>
<dbReference type="PANTHER" id="PTHR13049:SF2">
    <property type="entry name" value="COILED-COIL DOMAIN-CONTAINING PROTEIN 25"/>
    <property type="match status" value="1"/>
</dbReference>
<keyword evidence="3" id="KW-1185">Reference proteome</keyword>
<evidence type="ECO:0000256" key="1">
    <source>
        <dbReference type="SAM" id="MobiDB-lite"/>
    </source>
</evidence>
<name>A0A7C8MPD6_9PEZI</name>
<dbReference type="PANTHER" id="PTHR13049">
    <property type="entry name" value="DUF814-RELATED"/>
    <property type="match status" value="1"/>
</dbReference>
<organism evidence="2 3">
    <name type="scientific">Xylaria multiplex</name>
    <dbReference type="NCBI Taxonomy" id="323545"/>
    <lineage>
        <taxon>Eukaryota</taxon>
        <taxon>Fungi</taxon>
        <taxon>Dikarya</taxon>
        <taxon>Ascomycota</taxon>
        <taxon>Pezizomycotina</taxon>
        <taxon>Sordariomycetes</taxon>
        <taxon>Xylariomycetidae</taxon>
        <taxon>Xylariales</taxon>
        <taxon>Xylariaceae</taxon>
        <taxon>Xylaria</taxon>
    </lineage>
</organism>
<feature type="compositionally biased region" description="Basic and acidic residues" evidence="1">
    <location>
        <begin position="38"/>
        <end position="87"/>
    </location>
</feature>
<proteinExistence type="predicted"/>
<evidence type="ECO:0008006" key="4">
    <source>
        <dbReference type="Google" id="ProtNLM"/>
    </source>
</evidence>
<reference evidence="2 3" key="1">
    <citation type="submission" date="2019-12" db="EMBL/GenBank/DDBJ databases">
        <title>Draft genome sequence of the ascomycete Xylaria multiplex DSM 110363.</title>
        <authorList>
            <person name="Buettner E."/>
            <person name="Kellner H."/>
        </authorList>
    </citation>
    <scope>NUCLEOTIDE SEQUENCE [LARGE SCALE GENOMIC DNA]</scope>
    <source>
        <strain evidence="2 3">DSM 110363</strain>
    </source>
</reference>
<dbReference type="EMBL" id="WUBL01000115">
    <property type="protein sequence ID" value="KAF2965433.1"/>
    <property type="molecule type" value="Genomic_DNA"/>
</dbReference>
<dbReference type="OrthoDB" id="200398at2759"/>
<dbReference type="InParanoid" id="A0A7C8MPD6"/>